<evidence type="ECO:0000313" key="6">
    <source>
        <dbReference type="EMBL" id="RZF21555.1"/>
    </source>
</evidence>
<evidence type="ECO:0000256" key="3">
    <source>
        <dbReference type="ARBA" id="ARBA00022801"/>
    </source>
</evidence>
<keyword evidence="2" id="KW-0479">Metal-binding</keyword>
<dbReference type="PANTHER" id="PTHR37326:SF2">
    <property type="entry name" value="SUCCINYLGLUTAMATE DESUCCINYLASE_ASPARTOACYLASE FAMILY PROTEIN"/>
    <property type="match status" value="1"/>
</dbReference>
<dbReference type="EMBL" id="QDKL01000002">
    <property type="protein sequence ID" value="RZF21555.1"/>
    <property type="molecule type" value="Genomic_DNA"/>
</dbReference>
<keyword evidence="4" id="KW-0862">Zinc</keyword>
<reference evidence="7" key="1">
    <citation type="journal article" date="2019" name="Int. J. Syst. Evol. Microbiol.">
        <title>Halobacteriovorax valvorus sp. nov., a novel prokaryotic predator isolated from coastal seawater of China.</title>
        <authorList>
            <person name="Chen M.-X."/>
        </authorList>
    </citation>
    <scope>NUCLEOTIDE SEQUENCE [LARGE SCALE GENOMIC DNA]</scope>
    <source>
        <strain evidence="7">BL9</strain>
    </source>
</reference>
<evidence type="ECO:0000313" key="7">
    <source>
        <dbReference type="Proteomes" id="UP000443582"/>
    </source>
</evidence>
<dbReference type="InterPro" id="IPR055438">
    <property type="entry name" value="AstE_AspA_cat"/>
</dbReference>
<comment type="caution">
    <text evidence="6">The sequence shown here is derived from an EMBL/GenBank/DDBJ whole genome shotgun (WGS) entry which is preliminary data.</text>
</comment>
<dbReference type="Gene3D" id="3.40.630.10">
    <property type="entry name" value="Zn peptidases"/>
    <property type="match status" value="1"/>
</dbReference>
<proteinExistence type="predicted"/>
<dbReference type="CDD" id="cd06251">
    <property type="entry name" value="M14_ASTE_ASPA-like"/>
    <property type="match status" value="1"/>
</dbReference>
<dbReference type="Pfam" id="PF24827">
    <property type="entry name" value="AstE_AspA_cat"/>
    <property type="match status" value="1"/>
</dbReference>
<accession>A0ABY0IG46</accession>
<gene>
    <name evidence="6" type="ORF">DAY19_07660</name>
</gene>
<keyword evidence="3" id="KW-0378">Hydrolase</keyword>
<evidence type="ECO:0000259" key="5">
    <source>
        <dbReference type="Pfam" id="PF24827"/>
    </source>
</evidence>
<name>A0ABY0IG46_9BACT</name>
<feature type="domain" description="Succinylglutamate desuccinylase/Aspartoacylase catalytic" evidence="5">
    <location>
        <begin position="49"/>
        <end position="225"/>
    </location>
</feature>
<organism evidence="6 7">
    <name type="scientific">Halobacteriovorax vibrionivorans</name>
    <dbReference type="NCBI Taxonomy" id="2152716"/>
    <lineage>
        <taxon>Bacteria</taxon>
        <taxon>Pseudomonadati</taxon>
        <taxon>Bdellovibrionota</taxon>
        <taxon>Bacteriovoracia</taxon>
        <taxon>Bacteriovoracales</taxon>
        <taxon>Halobacteriovoraceae</taxon>
        <taxon>Halobacteriovorax</taxon>
    </lineage>
</organism>
<dbReference type="RefSeq" id="WP_115361058.1">
    <property type="nucleotide sequence ID" value="NZ_QDKL01000002.1"/>
</dbReference>
<comment type="cofactor">
    <cofactor evidence="1">
        <name>Zn(2+)</name>
        <dbReference type="ChEBI" id="CHEBI:29105"/>
    </cofactor>
</comment>
<dbReference type="SUPFAM" id="SSF53187">
    <property type="entry name" value="Zn-dependent exopeptidases"/>
    <property type="match status" value="1"/>
</dbReference>
<dbReference type="PANTHER" id="PTHR37326">
    <property type="entry name" value="BLL3975 PROTEIN"/>
    <property type="match status" value="1"/>
</dbReference>
<dbReference type="InterPro" id="IPR053138">
    <property type="entry name" value="N-alpha-Ac-DABA_deacetylase"/>
</dbReference>
<sequence>MKSSLFDLDIEDYEIGYPRLDFVDFPSFYGLQKVKAPVYVYRATKEVSPCVVVTACMHGDEINGLRTAQLLMKKKMKLLKGTLIVLPTVNIYGFLNKHRYLPDRKDINRCFPGKNKGNFGSRFADFIFRNVTRYGDVFIDLHSGGAGRFNIPQIRCDLSTPGMHELVENVSIPLVVNSALRDGSLREAISELGKPCIVFEGGEGLRIDETIAKYGLNLINSILSHYGMIKSKKEFIGEKFIIKRRKWTRASRGGLLLNKAKYGKIVKEGEVVGELRQMSGDLITKVRMEHDGVILGMSTSSLVMAGDALYHIGFLDDYNPDDLADDEGELSDYFDFEA</sequence>
<dbReference type="Proteomes" id="UP000443582">
    <property type="component" value="Unassembled WGS sequence"/>
</dbReference>
<keyword evidence="7" id="KW-1185">Reference proteome</keyword>
<protein>
    <submittedName>
        <fullName evidence="6">Succinylglutamate desuccinylase</fullName>
    </submittedName>
</protein>
<evidence type="ECO:0000256" key="4">
    <source>
        <dbReference type="ARBA" id="ARBA00022833"/>
    </source>
</evidence>
<dbReference type="InterPro" id="IPR043795">
    <property type="entry name" value="N-alpha-Ac-DABA-like"/>
</dbReference>
<evidence type="ECO:0000256" key="1">
    <source>
        <dbReference type="ARBA" id="ARBA00001947"/>
    </source>
</evidence>
<dbReference type="PIRSF" id="PIRSF039012">
    <property type="entry name" value="ASP"/>
    <property type="match status" value="1"/>
</dbReference>
<evidence type="ECO:0000256" key="2">
    <source>
        <dbReference type="ARBA" id="ARBA00022723"/>
    </source>
</evidence>